<name>A0ACC2BYY1_DIPCM</name>
<evidence type="ECO:0000313" key="1">
    <source>
        <dbReference type="EMBL" id="KAJ7534833.1"/>
    </source>
</evidence>
<keyword evidence="2" id="KW-1185">Reference proteome</keyword>
<dbReference type="EMBL" id="CM055103">
    <property type="protein sequence ID" value="KAJ7534833.1"/>
    <property type="molecule type" value="Genomic_DNA"/>
</dbReference>
<reference evidence="2" key="1">
    <citation type="journal article" date="2024" name="Proc. Natl. Acad. Sci. U.S.A.">
        <title>Extraordinary preservation of gene collinearity over three hundred million years revealed in homosporous lycophytes.</title>
        <authorList>
            <person name="Li C."/>
            <person name="Wickell D."/>
            <person name="Kuo L.Y."/>
            <person name="Chen X."/>
            <person name="Nie B."/>
            <person name="Liao X."/>
            <person name="Peng D."/>
            <person name="Ji J."/>
            <person name="Jenkins J."/>
            <person name="Williams M."/>
            <person name="Shu S."/>
            <person name="Plott C."/>
            <person name="Barry K."/>
            <person name="Rajasekar S."/>
            <person name="Grimwood J."/>
            <person name="Han X."/>
            <person name="Sun S."/>
            <person name="Hou Z."/>
            <person name="He W."/>
            <person name="Dai G."/>
            <person name="Sun C."/>
            <person name="Schmutz J."/>
            <person name="Leebens-Mack J.H."/>
            <person name="Li F.W."/>
            <person name="Wang L."/>
        </authorList>
    </citation>
    <scope>NUCLEOTIDE SEQUENCE [LARGE SCALE GENOMIC DNA]</scope>
    <source>
        <strain evidence="2">cv. PW_Plant_1</strain>
    </source>
</reference>
<evidence type="ECO:0000313" key="2">
    <source>
        <dbReference type="Proteomes" id="UP001162992"/>
    </source>
</evidence>
<sequence length="589" mass="66065">MGSRINCIVTKDALAESLAVSVELEVVHEDSQNDLCTESASLPESGHGFMEPDCGTFCEDATDFNPGSRPLFCGTIRFPIWLQYHCASACQDHPSAEDKMQQHQESSFSASPASTPIISGDRIYTQSQNHPLLYEGNIPPPLTNDNCPFSDPALHATKRSSYNNQEIANQHYQIFETKSARPHPDASPQTDNSQNSELQHAFSQHDRRGEQRREICCNQKWPFLLRFPISSFGITLGLGSQTIMWKHLAATPSMHFLHLPHSINLFLWFTALVATFMISATFILKCMFYFEAVRREYYHPVRVNYFFAPWIACMFLTLGLPSAIATSVHPAVWCIFMAPLLCLELKIYGQWLSGGERRLSKVANPSTHLAVVGSFVGALLGATVGWKEVAIFFWAIGLAHYLVLFVTLYQRLPTNESLPKELRPVFFLFVSAPSTASVAWEEISGDFDFVSKILYFVALFLFTTLALRLNLFRGLRFSIAWWAYTFPMTAASIATIHYSNKVTTPITQALAILFSCVSTTVVFTLFLLTLFHTFVWGTLFPNDLAIAIAPKRHKTKHKSKRISSLTDISAHTIDSSKPKPTMLKSACDV</sequence>
<organism evidence="1 2">
    <name type="scientific">Diphasiastrum complanatum</name>
    <name type="common">Issler's clubmoss</name>
    <name type="synonym">Lycopodium complanatum</name>
    <dbReference type="NCBI Taxonomy" id="34168"/>
    <lineage>
        <taxon>Eukaryota</taxon>
        <taxon>Viridiplantae</taxon>
        <taxon>Streptophyta</taxon>
        <taxon>Embryophyta</taxon>
        <taxon>Tracheophyta</taxon>
        <taxon>Lycopodiopsida</taxon>
        <taxon>Lycopodiales</taxon>
        <taxon>Lycopodiaceae</taxon>
        <taxon>Lycopodioideae</taxon>
        <taxon>Diphasiastrum</taxon>
    </lineage>
</organism>
<comment type="caution">
    <text evidence="1">The sequence shown here is derived from an EMBL/GenBank/DDBJ whole genome shotgun (WGS) entry which is preliminary data.</text>
</comment>
<dbReference type="Proteomes" id="UP001162992">
    <property type="component" value="Chromosome 12"/>
</dbReference>
<proteinExistence type="predicted"/>
<gene>
    <name evidence="1" type="ORF">O6H91_12G006100</name>
</gene>
<protein>
    <submittedName>
        <fullName evidence="1">Uncharacterized protein</fullName>
    </submittedName>
</protein>
<accession>A0ACC2BYY1</accession>